<dbReference type="OrthoDB" id="529660at2"/>
<proteinExistence type="predicted"/>
<protein>
    <submittedName>
        <fullName evidence="1">Uncharacterized protein</fullName>
    </submittedName>
</protein>
<organism evidence="1 2">
    <name type="scientific">Leadbettera azotonutricia (strain ATCC BAA-888 / DSM 13862 / ZAS-9)</name>
    <name type="common">Treponema azotonutricium</name>
    <dbReference type="NCBI Taxonomy" id="545695"/>
    <lineage>
        <taxon>Bacteria</taxon>
        <taxon>Pseudomonadati</taxon>
        <taxon>Spirochaetota</taxon>
        <taxon>Spirochaetia</taxon>
        <taxon>Spirochaetales</taxon>
        <taxon>Breznakiellaceae</taxon>
        <taxon>Leadbettera</taxon>
    </lineage>
</organism>
<dbReference type="KEGG" id="taz:TREAZ_0501"/>
<dbReference type="EMBL" id="CP001841">
    <property type="protein sequence ID" value="AEF82280.1"/>
    <property type="molecule type" value="Genomic_DNA"/>
</dbReference>
<gene>
    <name evidence="1" type="ordered locus">TREAZ_0501</name>
</gene>
<keyword evidence="2" id="KW-1185">Reference proteome</keyword>
<evidence type="ECO:0000313" key="2">
    <source>
        <dbReference type="Proteomes" id="UP000009222"/>
    </source>
</evidence>
<dbReference type="Proteomes" id="UP000009222">
    <property type="component" value="Chromosome"/>
</dbReference>
<name>F5YC71_LEAAZ</name>
<dbReference type="InParanoid" id="F5YC71"/>
<dbReference type="AlphaFoldDB" id="F5YC71"/>
<accession>F5YC71</accession>
<reference evidence="1 2" key="2">
    <citation type="journal article" date="2011" name="ISME J.">
        <title>RNA-seq reveals cooperative metabolic interactions between two termite-gut spirochete species in co-culture.</title>
        <authorList>
            <person name="Rosenthal A.Z."/>
            <person name="Matson E.G."/>
            <person name="Eldar A."/>
            <person name="Leadbetter J.R."/>
        </authorList>
    </citation>
    <scope>NUCLEOTIDE SEQUENCE [LARGE SCALE GENOMIC DNA]</scope>
    <source>
        <strain evidence="2">ATCC BAA-888 / DSM 13862 / ZAS-9</strain>
    </source>
</reference>
<dbReference type="HOGENOM" id="CLU_1486929_0_0_12"/>
<evidence type="ECO:0000313" key="1">
    <source>
        <dbReference type="EMBL" id="AEF82280.1"/>
    </source>
</evidence>
<dbReference type="eggNOG" id="ENOG50330ZT">
    <property type="taxonomic scope" value="Bacteria"/>
</dbReference>
<reference evidence="2" key="1">
    <citation type="submission" date="2009-12" db="EMBL/GenBank/DDBJ databases">
        <title>Complete sequence of Treponema azotonutricium strain ZAS-9.</title>
        <authorList>
            <person name="Tetu S.G."/>
            <person name="Matson E."/>
            <person name="Ren Q."/>
            <person name="Seshadri R."/>
            <person name="Elbourne L."/>
            <person name="Hassan K.A."/>
            <person name="Durkin A."/>
            <person name="Radune D."/>
            <person name="Mohamoud Y."/>
            <person name="Shay R."/>
            <person name="Jin S."/>
            <person name="Zhang X."/>
            <person name="Lucey K."/>
            <person name="Ballor N.R."/>
            <person name="Ottesen E."/>
            <person name="Rosenthal R."/>
            <person name="Allen A."/>
            <person name="Leadbetter J.R."/>
            <person name="Paulsen I.T."/>
        </authorList>
    </citation>
    <scope>NUCLEOTIDE SEQUENCE [LARGE SCALE GENOMIC DNA]</scope>
    <source>
        <strain evidence="2">ATCC BAA-888 / DSM 13862 / ZAS-9</strain>
    </source>
</reference>
<dbReference type="RefSeq" id="WP_015711449.1">
    <property type="nucleotide sequence ID" value="NC_015577.1"/>
</dbReference>
<sequence length="180" mass="21332">MHLSKEENNIYFKNWLDILAFVNDKYQIVKKFGHPKKGEDINLNHVDEIKTKLWENTKIIDEYIKINKKLSDDDIYLLKSWKKRITGKFIILKQLKNYCIFLDEKQENVYGIIGLSNSIAEYLPFIPVYIETTLMPFKDRIAYDGILKITEVQIGKNMAQSFTEEYKRIKEEKGIITELS</sequence>